<dbReference type="GO" id="GO:0030182">
    <property type="term" value="P:neuron differentiation"/>
    <property type="evidence" value="ECO:0007669"/>
    <property type="project" value="TreeGrafter"/>
</dbReference>
<dbReference type="SMART" id="SM00389">
    <property type="entry name" value="HOX"/>
    <property type="match status" value="1"/>
</dbReference>
<dbReference type="Pfam" id="PF05920">
    <property type="entry name" value="Homeobox_KN"/>
    <property type="match status" value="1"/>
</dbReference>
<dbReference type="InterPro" id="IPR001356">
    <property type="entry name" value="HD"/>
</dbReference>
<feature type="compositionally biased region" description="Acidic residues" evidence="7">
    <location>
        <begin position="177"/>
        <end position="187"/>
    </location>
</feature>
<dbReference type="SMART" id="SM00548">
    <property type="entry name" value="IRO"/>
    <property type="match status" value="1"/>
</dbReference>
<dbReference type="GO" id="GO:0000981">
    <property type="term" value="F:DNA-binding transcription factor activity, RNA polymerase II-specific"/>
    <property type="evidence" value="ECO:0007669"/>
    <property type="project" value="InterPro"/>
</dbReference>
<comment type="similarity">
    <text evidence="2">Belongs to the TALE/IRO homeobox family.</text>
</comment>
<organism evidence="9 10">
    <name type="scientific">Delphinapterus leucas</name>
    <name type="common">Beluga whale</name>
    <dbReference type="NCBI Taxonomy" id="9749"/>
    <lineage>
        <taxon>Eukaryota</taxon>
        <taxon>Metazoa</taxon>
        <taxon>Chordata</taxon>
        <taxon>Craniata</taxon>
        <taxon>Vertebrata</taxon>
        <taxon>Euteleostomi</taxon>
        <taxon>Mammalia</taxon>
        <taxon>Eutheria</taxon>
        <taxon>Laurasiatheria</taxon>
        <taxon>Artiodactyla</taxon>
        <taxon>Whippomorpha</taxon>
        <taxon>Cetacea</taxon>
        <taxon>Odontoceti</taxon>
        <taxon>Monodontidae</taxon>
        <taxon>Delphinapterus</taxon>
    </lineage>
</organism>
<feature type="compositionally biased region" description="Acidic residues" evidence="7">
    <location>
        <begin position="194"/>
        <end position="225"/>
    </location>
</feature>
<feature type="region of interest" description="Disordered" evidence="7">
    <location>
        <begin position="157"/>
        <end position="348"/>
    </location>
</feature>
<keyword evidence="3 6" id="KW-0238">DNA-binding</keyword>
<evidence type="ECO:0000256" key="5">
    <source>
        <dbReference type="ARBA" id="ARBA00023242"/>
    </source>
</evidence>
<gene>
    <name evidence="10" type="primary">IRX3</name>
</gene>
<proteinExistence type="inferred from homology"/>
<evidence type="ECO:0000256" key="2">
    <source>
        <dbReference type="ARBA" id="ARBA00008446"/>
    </source>
</evidence>
<dbReference type="AlphaFoldDB" id="A0A7F8KBT7"/>
<evidence type="ECO:0000256" key="7">
    <source>
        <dbReference type="SAM" id="MobiDB-lite"/>
    </source>
</evidence>
<dbReference type="SUPFAM" id="SSF46689">
    <property type="entry name" value="Homeodomain-like"/>
    <property type="match status" value="1"/>
</dbReference>
<dbReference type="FunFam" id="1.10.10.60:FF:000003">
    <property type="entry name" value="Iroquois-class homeobox protein IRX"/>
    <property type="match status" value="1"/>
</dbReference>
<dbReference type="PANTHER" id="PTHR11211">
    <property type="entry name" value="IROQUOIS-CLASS HOMEODOMAIN PROTEIN IRX"/>
    <property type="match status" value="1"/>
</dbReference>
<keyword evidence="9" id="KW-1185">Reference proteome</keyword>
<dbReference type="PROSITE" id="PS00027">
    <property type="entry name" value="HOMEOBOX_1"/>
    <property type="match status" value="1"/>
</dbReference>
<name>A0A7F8KBT7_DELLE</name>
<feature type="domain" description="Homeobox" evidence="8">
    <location>
        <begin position="102"/>
        <end position="155"/>
    </location>
</feature>
<reference evidence="10" key="1">
    <citation type="submission" date="2025-08" db="UniProtKB">
        <authorList>
            <consortium name="RefSeq"/>
        </authorList>
    </citation>
    <scope>IDENTIFICATION</scope>
    <source>
        <tissue evidence="10">Blood</tissue>
    </source>
</reference>
<feature type="DNA-binding region" description="Homeobox" evidence="6">
    <location>
        <begin position="104"/>
        <end position="156"/>
    </location>
</feature>
<dbReference type="InterPro" id="IPR003893">
    <property type="entry name" value="Iroquois_homeo"/>
</dbReference>
<accession>A0A7F8KBT7</accession>
<evidence type="ECO:0000259" key="8">
    <source>
        <dbReference type="PROSITE" id="PS50071"/>
    </source>
</evidence>
<feature type="region of interest" description="Disordered" evidence="7">
    <location>
        <begin position="371"/>
        <end position="411"/>
    </location>
</feature>
<dbReference type="Gene3D" id="1.10.10.60">
    <property type="entry name" value="Homeodomain-like"/>
    <property type="match status" value="1"/>
</dbReference>
<evidence type="ECO:0000313" key="9">
    <source>
        <dbReference type="Proteomes" id="UP000248483"/>
    </source>
</evidence>
<feature type="compositionally biased region" description="Low complexity" evidence="7">
    <location>
        <begin position="392"/>
        <end position="411"/>
    </location>
</feature>
<dbReference type="GO" id="GO:0005634">
    <property type="term" value="C:nucleus"/>
    <property type="evidence" value="ECO:0007669"/>
    <property type="project" value="UniProtKB-SubCell"/>
</dbReference>
<dbReference type="GO" id="GO:0000978">
    <property type="term" value="F:RNA polymerase II cis-regulatory region sequence-specific DNA binding"/>
    <property type="evidence" value="ECO:0007669"/>
    <property type="project" value="TreeGrafter"/>
</dbReference>
<dbReference type="InterPro" id="IPR017970">
    <property type="entry name" value="Homeobox_CS"/>
</dbReference>
<dbReference type="Proteomes" id="UP000248483">
    <property type="component" value="Unplaced"/>
</dbReference>
<dbReference type="PROSITE" id="PS50071">
    <property type="entry name" value="HOMEOBOX_2"/>
    <property type="match status" value="1"/>
</dbReference>
<evidence type="ECO:0000256" key="1">
    <source>
        <dbReference type="ARBA" id="ARBA00004123"/>
    </source>
</evidence>
<evidence type="ECO:0000313" key="10">
    <source>
        <dbReference type="RefSeq" id="XP_030617633.1"/>
    </source>
</evidence>
<evidence type="ECO:0000256" key="3">
    <source>
        <dbReference type="ARBA" id="ARBA00023125"/>
    </source>
</evidence>
<dbReference type="InterPro" id="IPR008422">
    <property type="entry name" value="KN_HD"/>
</dbReference>
<dbReference type="GeneID" id="111165020"/>
<sequence>MSFPQLGYQYIRPLYPPERPGAAAGGGSAGARGGPGAGASELAASGSLSNVLSSVYGAPYAAAAAAAAAAQGYGAFLPYAAELPIFPQLYQFGDPSRPKNATRESTSTLKAWLNEHRKNPYPTKGEKIMLAIITKMTLTQVSTWFANARRRLKKENKMTWAPRSRTDEEGNAYGSEREEEDEEEDEEDSKRELELEEEEVGGEEEDTGGEGLADDEEDEEIDLENLDGAAAGPEVALPGAAHRDGDLGLEPTSDSKNSDSDDSSEGLEERPLPVLSLAPVPPPVAATPPSPPSPSAGLDPCAPAPAPASALQKPKIWSLAETATSPDNPRRSPPGAGGSPPGAAVAPPALQLSPAAAAAAQRLVSAPLGKFSAWTNRPFPGPPPGPRPHPHPLSLLGSAPPHLLGLPGAAGHPAAAAAFARPAEPEGGTDRCSALEVEKKLLKTAFQPVPRRPQNHLDAALVLSALSSS</sequence>
<dbReference type="PANTHER" id="PTHR11211:SF14">
    <property type="entry name" value="IROQUOIS-CLASS HOMEODOMAIN PROTEIN IRX-3"/>
    <property type="match status" value="1"/>
</dbReference>
<dbReference type="CTD" id="79191"/>
<protein>
    <submittedName>
        <fullName evidence="10">Iroquois-class homeodomain protein IRX-3 isoform X2</fullName>
    </submittedName>
</protein>
<keyword evidence="4 6" id="KW-0371">Homeobox</keyword>
<dbReference type="GO" id="GO:0048468">
    <property type="term" value="P:cell development"/>
    <property type="evidence" value="ECO:0007669"/>
    <property type="project" value="TreeGrafter"/>
</dbReference>
<feature type="compositionally biased region" description="Pro residues" evidence="7">
    <location>
        <begin position="279"/>
        <end position="294"/>
    </location>
</feature>
<dbReference type="RefSeq" id="XP_030617633.1">
    <property type="nucleotide sequence ID" value="XM_030761773.1"/>
</dbReference>
<evidence type="ECO:0000256" key="6">
    <source>
        <dbReference type="PROSITE-ProRule" id="PRU00108"/>
    </source>
</evidence>
<keyword evidence="5 6" id="KW-0539">Nucleus</keyword>
<dbReference type="InterPro" id="IPR009057">
    <property type="entry name" value="Homeodomain-like_sf"/>
</dbReference>
<comment type="subcellular location">
    <subcellularLocation>
        <location evidence="1 6">Nucleus</location>
    </subcellularLocation>
</comment>
<dbReference type="CDD" id="cd00086">
    <property type="entry name" value="homeodomain"/>
    <property type="match status" value="1"/>
</dbReference>
<evidence type="ECO:0000256" key="4">
    <source>
        <dbReference type="ARBA" id="ARBA00023155"/>
    </source>
</evidence>